<keyword evidence="5" id="KW-0238">DNA-binding</keyword>
<sequence>MRRPVQGPANAELVLEALKVSGKPMTAYEALEAVRKEGIRSPLTVYRALSLLIESKKVRRVQSIGAYIVCKYPTPDVAIVLAICDDCGSVEELPEDGALSSLKQEIDQIGFHVEQSIIEVKGRCGACFSETPT</sequence>
<comment type="cofactor">
    <cofactor evidence="7">
        <name>Zn(2+)</name>
        <dbReference type="ChEBI" id="CHEBI:29105"/>
    </cofactor>
    <text evidence="7">Binds 1 zinc ion per subunit.</text>
</comment>
<evidence type="ECO:0000256" key="7">
    <source>
        <dbReference type="PIRSR" id="PIRSR602481-1"/>
    </source>
</evidence>
<dbReference type="GO" id="GO:0003700">
    <property type="term" value="F:DNA-binding transcription factor activity"/>
    <property type="evidence" value="ECO:0007669"/>
    <property type="project" value="InterPro"/>
</dbReference>
<keyword evidence="3 7" id="KW-0862">Zinc</keyword>
<dbReference type="Gene3D" id="3.30.1490.190">
    <property type="match status" value="1"/>
</dbReference>
<keyword evidence="6" id="KW-0804">Transcription</keyword>
<dbReference type="Proteomes" id="UP000076574">
    <property type="component" value="Unassembled WGS sequence"/>
</dbReference>
<dbReference type="AlphaFoldDB" id="A0A161SKF7"/>
<keyword evidence="2" id="KW-0678">Repressor</keyword>
<feature type="binding site" evidence="7">
    <location>
        <position position="124"/>
    </location>
    <ligand>
        <name>Zn(2+)</name>
        <dbReference type="ChEBI" id="CHEBI:29105"/>
    </ligand>
</feature>
<proteinExistence type="inferred from homology"/>
<dbReference type="GO" id="GO:0003677">
    <property type="term" value="F:DNA binding"/>
    <property type="evidence" value="ECO:0007669"/>
    <property type="project" value="UniProtKB-KW"/>
</dbReference>
<feature type="binding site" evidence="7">
    <location>
        <position position="84"/>
    </location>
    <ligand>
        <name>Zn(2+)</name>
        <dbReference type="ChEBI" id="CHEBI:29105"/>
    </ligand>
</feature>
<dbReference type="InterPro" id="IPR036388">
    <property type="entry name" value="WH-like_DNA-bd_sf"/>
</dbReference>
<evidence type="ECO:0000313" key="8">
    <source>
        <dbReference type="EMBL" id="KZD20452.1"/>
    </source>
</evidence>
<feature type="binding site" evidence="7">
    <location>
        <position position="87"/>
    </location>
    <ligand>
        <name>Zn(2+)</name>
        <dbReference type="ChEBI" id="CHEBI:29105"/>
    </ligand>
</feature>
<dbReference type="STRING" id="943830.A4A58_19715"/>
<dbReference type="InterPro" id="IPR002481">
    <property type="entry name" value="FUR"/>
</dbReference>
<name>A0A161SKF7_9BRAD</name>
<evidence type="ECO:0000313" key="9">
    <source>
        <dbReference type="Proteomes" id="UP000076574"/>
    </source>
</evidence>
<keyword evidence="9" id="KW-1185">Reference proteome</keyword>
<dbReference type="GO" id="GO:0046872">
    <property type="term" value="F:metal ion binding"/>
    <property type="evidence" value="ECO:0007669"/>
    <property type="project" value="UniProtKB-KW"/>
</dbReference>
<keyword evidence="4" id="KW-0805">Transcription regulation</keyword>
<evidence type="ECO:0000256" key="1">
    <source>
        <dbReference type="ARBA" id="ARBA00007957"/>
    </source>
</evidence>
<protein>
    <submittedName>
        <fullName evidence="8">Uncharacterized protein</fullName>
    </submittedName>
</protein>
<comment type="caution">
    <text evidence="8">The sequence shown here is derived from an EMBL/GenBank/DDBJ whole genome shotgun (WGS) entry which is preliminary data.</text>
</comment>
<feature type="binding site" evidence="7">
    <location>
        <position position="127"/>
    </location>
    <ligand>
        <name>Zn(2+)</name>
        <dbReference type="ChEBI" id="CHEBI:29105"/>
    </ligand>
</feature>
<accession>A0A161SKF7</accession>
<reference evidence="8 9" key="1">
    <citation type="submission" date="2016-03" db="EMBL/GenBank/DDBJ databases">
        <title>Microsymbionts genomes from the relict species Vavilovia formosa (Stev.) Fed.</title>
        <authorList>
            <person name="Kopat V."/>
            <person name="Chirak E."/>
            <person name="Kimeklis A."/>
            <person name="Andronov E."/>
        </authorList>
    </citation>
    <scope>NUCLEOTIDE SEQUENCE [LARGE SCALE GENOMIC DNA]</scope>
    <source>
        <strain evidence="8 9">Vaf07</strain>
    </source>
</reference>
<evidence type="ECO:0000256" key="4">
    <source>
        <dbReference type="ARBA" id="ARBA00023015"/>
    </source>
</evidence>
<organism evidence="8 9">
    <name type="scientific">Tardiphaga robiniae</name>
    <dbReference type="NCBI Taxonomy" id="943830"/>
    <lineage>
        <taxon>Bacteria</taxon>
        <taxon>Pseudomonadati</taxon>
        <taxon>Pseudomonadota</taxon>
        <taxon>Alphaproteobacteria</taxon>
        <taxon>Hyphomicrobiales</taxon>
        <taxon>Nitrobacteraceae</taxon>
        <taxon>Tardiphaga</taxon>
    </lineage>
</organism>
<dbReference type="EMBL" id="LVYV01000056">
    <property type="protein sequence ID" value="KZD20452.1"/>
    <property type="molecule type" value="Genomic_DNA"/>
</dbReference>
<dbReference type="InterPro" id="IPR036390">
    <property type="entry name" value="WH_DNA-bd_sf"/>
</dbReference>
<dbReference type="Pfam" id="PF01475">
    <property type="entry name" value="FUR"/>
    <property type="match status" value="1"/>
</dbReference>
<keyword evidence="7" id="KW-0479">Metal-binding</keyword>
<evidence type="ECO:0000256" key="3">
    <source>
        <dbReference type="ARBA" id="ARBA00022833"/>
    </source>
</evidence>
<evidence type="ECO:0000256" key="6">
    <source>
        <dbReference type="ARBA" id="ARBA00023163"/>
    </source>
</evidence>
<dbReference type="InterPro" id="IPR043135">
    <property type="entry name" value="Fur_C"/>
</dbReference>
<dbReference type="SUPFAM" id="SSF46785">
    <property type="entry name" value="Winged helix' DNA-binding domain"/>
    <property type="match status" value="1"/>
</dbReference>
<gene>
    <name evidence="8" type="ORF">A4A58_19715</name>
</gene>
<comment type="similarity">
    <text evidence="1">Belongs to the Fur family.</text>
</comment>
<evidence type="ECO:0000256" key="2">
    <source>
        <dbReference type="ARBA" id="ARBA00022491"/>
    </source>
</evidence>
<dbReference type="Gene3D" id="1.10.10.10">
    <property type="entry name" value="Winged helix-like DNA-binding domain superfamily/Winged helix DNA-binding domain"/>
    <property type="match status" value="1"/>
</dbReference>
<evidence type="ECO:0000256" key="5">
    <source>
        <dbReference type="ARBA" id="ARBA00023125"/>
    </source>
</evidence>